<proteinExistence type="predicted"/>
<feature type="domain" description="FecR protein" evidence="2">
    <location>
        <begin position="159"/>
        <end position="250"/>
    </location>
</feature>
<dbReference type="RefSeq" id="WP_162350812.1">
    <property type="nucleotide sequence ID" value="NZ_QOVG01000012.1"/>
</dbReference>
<dbReference type="Gene3D" id="3.55.50.30">
    <property type="match status" value="1"/>
</dbReference>
<dbReference type="InterPro" id="IPR012373">
    <property type="entry name" value="Ferrdict_sens_TM"/>
</dbReference>
<protein>
    <submittedName>
        <fullName evidence="3">Histidine kinase</fullName>
    </submittedName>
</protein>
<evidence type="ECO:0000313" key="3">
    <source>
        <dbReference type="EMBL" id="NDK40149.1"/>
    </source>
</evidence>
<dbReference type="Gene3D" id="2.60.120.1440">
    <property type="match status" value="1"/>
</dbReference>
<dbReference type="GO" id="GO:0016301">
    <property type="term" value="F:kinase activity"/>
    <property type="evidence" value="ECO:0007669"/>
    <property type="project" value="UniProtKB-KW"/>
</dbReference>
<keyword evidence="4" id="KW-1185">Reference proteome</keyword>
<dbReference type="EMBL" id="QOVG01000012">
    <property type="protein sequence ID" value="NDK40149.1"/>
    <property type="molecule type" value="Genomic_DNA"/>
</dbReference>
<dbReference type="InterPro" id="IPR006860">
    <property type="entry name" value="FecR"/>
</dbReference>
<evidence type="ECO:0000259" key="2">
    <source>
        <dbReference type="Pfam" id="PF04773"/>
    </source>
</evidence>
<dbReference type="Pfam" id="PF04773">
    <property type="entry name" value="FecR"/>
    <property type="match status" value="1"/>
</dbReference>
<comment type="caution">
    <text evidence="3">The sequence shown here is derived from an EMBL/GenBank/DDBJ whole genome shotgun (WGS) entry which is preliminary data.</text>
</comment>
<accession>A0ABX0ALL4</accession>
<organism evidence="3 4">
    <name type="scientific">Pseudoxanthomonas gei</name>
    <dbReference type="NCBI Taxonomy" id="1383030"/>
    <lineage>
        <taxon>Bacteria</taxon>
        <taxon>Pseudomonadati</taxon>
        <taxon>Pseudomonadota</taxon>
        <taxon>Gammaproteobacteria</taxon>
        <taxon>Lysobacterales</taxon>
        <taxon>Lysobacteraceae</taxon>
        <taxon>Pseudoxanthomonas</taxon>
    </lineage>
</organism>
<reference evidence="3 4" key="1">
    <citation type="submission" date="2018-07" db="EMBL/GenBank/DDBJ databases">
        <title>Whole genome Sequencing of Pseudoxanthomonas gei KCTC 32298 (T).</title>
        <authorList>
            <person name="Kumar S."/>
            <person name="Bansal K."/>
            <person name="Kaur A."/>
            <person name="Patil P."/>
            <person name="Sharma S."/>
            <person name="Patil P.B."/>
        </authorList>
    </citation>
    <scope>NUCLEOTIDE SEQUENCE [LARGE SCALE GENOMIC DNA]</scope>
    <source>
        <strain evidence="3 4">KCTC 32298</strain>
    </source>
</reference>
<name>A0ABX0ALL4_9GAMM</name>
<keyword evidence="3" id="KW-0808">Transferase</keyword>
<keyword evidence="3" id="KW-0418">Kinase</keyword>
<dbReference type="Proteomes" id="UP001429354">
    <property type="component" value="Unassembled WGS sequence"/>
</dbReference>
<dbReference type="PIRSF" id="PIRSF018266">
    <property type="entry name" value="FecR"/>
    <property type="match status" value="1"/>
</dbReference>
<dbReference type="PANTHER" id="PTHR30273:SF2">
    <property type="entry name" value="PROTEIN FECR"/>
    <property type="match status" value="1"/>
</dbReference>
<evidence type="ECO:0000256" key="1">
    <source>
        <dbReference type="SAM" id="MobiDB-lite"/>
    </source>
</evidence>
<feature type="region of interest" description="Disordered" evidence="1">
    <location>
        <begin position="78"/>
        <end position="101"/>
    </location>
</feature>
<sequence>MASSRQIEHAAAAWLARRDGDAWDGPAQQALEAWLAESIAHQVAFLRLEAAWDNTGRLKALGAGIPAGVIPARGQWMRSPFGDGPAGGPAVSAQAGASADPPRELPALPDLRDLAFAPRHRVAVSHSGRRAAGVALIVLLAVVAGWGWQRQWPVEQASYLTAMGDLRSVPLSDGSRATLSSDSSMQVALSRGERHVELDRGEAFFEVAKDSGRPFVVSAGGRQVVAVGTRFSVRRDGADLRVVVTEGTVRLQSGDVAPGGPLPTTLLQAGSVALVSQQRLLVRSGTVEEAERQLDWRQGYLTFRDTRLEDAAAEFNRYGPRKIVMGDQAVAALRVGGNFRWSNAEAFVRLLEQGFPVRAESHPDRIVLHSR</sequence>
<dbReference type="PANTHER" id="PTHR30273">
    <property type="entry name" value="PERIPLASMIC SIGNAL SENSOR AND SIGMA FACTOR ACTIVATOR FECR-RELATED"/>
    <property type="match status" value="1"/>
</dbReference>
<gene>
    <name evidence="3" type="ORF">DT603_15000</name>
</gene>
<evidence type="ECO:0000313" key="4">
    <source>
        <dbReference type="Proteomes" id="UP001429354"/>
    </source>
</evidence>